<evidence type="ECO:0000313" key="2">
    <source>
        <dbReference type="Proteomes" id="UP000309389"/>
    </source>
</evidence>
<comment type="caution">
    <text evidence="1">The sequence shown here is derived from an EMBL/GenBank/DDBJ whole genome shotgun (WGS) entry which is preliminary data.</text>
</comment>
<dbReference type="AlphaFoldDB" id="A0A4T3EZE1"/>
<dbReference type="Proteomes" id="UP000309389">
    <property type="component" value="Unassembled WGS sequence"/>
</dbReference>
<protein>
    <submittedName>
        <fullName evidence="1">Septum formation initiator</fullName>
    </submittedName>
</protein>
<keyword evidence="2" id="KW-1185">Reference proteome</keyword>
<sequence>MNAPVSTRDKRIQYFALAWLLLLGTLALAGPYGLLSWSEQSGVLEMRAARIAALQDERAVLANRVELLDPDNVDPDLASELLRHNLNVAHRDEYVVELDDQR</sequence>
<dbReference type="EMBL" id="SSHH01000002">
    <property type="protein sequence ID" value="TIX50129.1"/>
    <property type="molecule type" value="Genomic_DNA"/>
</dbReference>
<accession>A0A4T3EZE1</accession>
<organism evidence="1 2">
    <name type="scientific">Alteraurantiacibacter aquimixticola</name>
    <dbReference type="NCBI Taxonomy" id="2489173"/>
    <lineage>
        <taxon>Bacteria</taxon>
        <taxon>Pseudomonadati</taxon>
        <taxon>Pseudomonadota</taxon>
        <taxon>Alphaproteobacteria</taxon>
        <taxon>Sphingomonadales</taxon>
        <taxon>Erythrobacteraceae</taxon>
        <taxon>Alteraurantiacibacter</taxon>
    </lineage>
</organism>
<gene>
    <name evidence="1" type="ORF">E5222_07475</name>
</gene>
<evidence type="ECO:0000313" key="1">
    <source>
        <dbReference type="EMBL" id="TIX50129.1"/>
    </source>
</evidence>
<name>A0A4T3EZE1_9SPHN</name>
<dbReference type="RefSeq" id="WP_136693149.1">
    <property type="nucleotide sequence ID" value="NZ_SSHH01000002.1"/>
</dbReference>
<reference evidence="1 2" key="1">
    <citation type="submission" date="2019-04" db="EMBL/GenBank/DDBJ databases">
        <title>Altererythrobacter aquimixticola sp. nov., isolated from sediment of junction between the ocean and a freshwater spring.</title>
        <authorList>
            <person name="Yoon J.-H."/>
        </authorList>
    </citation>
    <scope>NUCLEOTIDE SEQUENCE [LARGE SCALE GENOMIC DNA]</scope>
    <source>
        <strain evidence="1 2">SSKS-13</strain>
    </source>
</reference>
<proteinExistence type="predicted"/>
<dbReference type="OrthoDB" id="9815600at2"/>